<dbReference type="EMBL" id="FNPE01000011">
    <property type="protein sequence ID" value="SDZ04934.1"/>
    <property type="molecule type" value="Genomic_DNA"/>
</dbReference>
<dbReference type="Proteomes" id="UP000183417">
    <property type="component" value="Unassembled WGS sequence"/>
</dbReference>
<dbReference type="GeneID" id="94689701"/>
<dbReference type="InterPro" id="IPR011032">
    <property type="entry name" value="GroES-like_sf"/>
</dbReference>
<dbReference type="AlphaFoldDB" id="A0A1H3PUH6"/>
<sequence length="342" mass="35821">MTVPASSPFMQQWQLPALGHENLQLVQVPIPEPGQGQVLVRVHAASLNYRDLLILRDGMGMGPALPLVPGSDMAGEVVAIGPGVAEFAVGDAVISTFFCGWQDGVQPRTSLPLGSPGPGMLSEYVVLGEDNLVAAPRQLDFAQASTLTCAGATAWFALAESAPTRPGDTVVIMGTGGVALFAMQIAHAQGARVVVVSGSDDKLARAAQLGADHGIHRHRTPDWAAEVRALTGGRGADHVLELAGGDNFGRSLSALAQGGRVSVIGNLQGDELRGSVYPLLLGRATVQGIGVAHRRALQDLVRAVDWLKLQPVIDSEYALADLPAALEHLERGAFGKLVLRMR</sequence>
<dbReference type="InterPro" id="IPR020843">
    <property type="entry name" value="ER"/>
</dbReference>
<evidence type="ECO:0000259" key="1">
    <source>
        <dbReference type="SMART" id="SM00829"/>
    </source>
</evidence>
<name>A0A1H3PUH6_9BURK</name>
<dbReference type="Gene3D" id="3.40.50.720">
    <property type="entry name" value="NAD(P)-binding Rossmann-like Domain"/>
    <property type="match status" value="1"/>
</dbReference>
<dbReference type="GO" id="GO:0016491">
    <property type="term" value="F:oxidoreductase activity"/>
    <property type="evidence" value="ECO:0007669"/>
    <property type="project" value="InterPro"/>
</dbReference>
<reference evidence="2 3" key="1">
    <citation type="submission" date="2016-10" db="EMBL/GenBank/DDBJ databases">
        <authorList>
            <person name="de Groot N.N."/>
        </authorList>
    </citation>
    <scope>NUCLEOTIDE SEQUENCE [LARGE SCALE GENOMIC DNA]</scope>
    <source>
        <strain evidence="2 3">LMG 24775</strain>
    </source>
</reference>
<dbReference type="InterPro" id="IPR013149">
    <property type="entry name" value="ADH-like_C"/>
</dbReference>
<dbReference type="CDD" id="cd08276">
    <property type="entry name" value="MDR7"/>
    <property type="match status" value="1"/>
</dbReference>
<dbReference type="SMART" id="SM00829">
    <property type="entry name" value="PKS_ER"/>
    <property type="match status" value="1"/>
</dbReference>
<dbReference type="Pfam" id="PF00107">
    <property type="entry name" value="ADH_zinc_N"/>
    <property type="match status" value="1"/>
</dbReference>
<accession>A0A1H3PUH6</accession>
<proteinExistence type="predicted"/>
<dbReference type="SUPFAM" id="SSF51735">
    <property type="entry name" value="NAD(P)-binding Rossmann-fold domains"/>
    <property type="match status" value="1"/>
</dbReference>
<dbReference type="PANTHER" id="PTHR45033">
    <property type="match status" value="1"/>
</dbReference>
<organism evidence="2 3">
    <name type="scientific">Delftia lacustris</name>
    <dbReference type="NCBI Taxonomy" id="558537"/>
    <lineage>
        <taxon>Bacteria</taxon>
        <taxon>Pseudomonadati</taxon>
        <taxon>Pseudomonadota</taxon>
        <taxon>Betaproteobacteria</taxon>
        <taxon>Burkholderiales</taxon>
        <taxon>Comamonadaceae</taxon>
        <taxon>Delftia</taxon>
    </lineage>
</organism>
<dbReference type="PANTHER" id="PTHR45033:SF2">
    <property type="entry name" value="ZINC-TYPE ALCOHOL DEHYDROGENASE-LIKE PROTEIN C1773.06C"/>
    <property type="match status" value="1"/>
</dbReference>
<dbReference type="Gene3D" id="3.90.180.10">
    <property type="entry name" value="Medium-chain alcohol dehydrogenases, catalytic domain"/>
    <property type="match status" value="1"/>
</dbReference>
<dbReference type="InterPro" id="IPR036291">
    <property type="entry name" value="NAD(P)-bd_dom_sf"/>
</dbReference>
<protein>
    <submittedName>
        <fullName evidence="2">Alcohol dehydrogenase</fullName>
    </submittedName>
</protein>
<dbReference type="SUPFAM" id="SSF50129">
    <property type="entry name" value="GroES-like"/>
    <property type="match status" value="1"/>
</dbReference>
<evidence type="ECO:0000313" key="2">
    <source>
        <dbReference type="EMBL" id="SDZ04934.1"/>
    </source>
</evidence>
<evidence type="ECO:0000313" key="3">
    <source>
        <dbReference type="Proteomes" id="UP000183417"/>
    </source>
</evidence>
<feature type="domain" description="Enoyl reductase (ER)" evidence="1">
    <location>
        <begin position="19"/>
        <end position="339"/>
    </location>
</feature>
<dbReference type="Pfam" id="PF08240">
    <property type="entry name" value="ADH_N"/>
    <property type="match status" value="1"/>
</dbReference>
<gene>
    <name evidence="2" type="ORF">SAMN05421547_11175</name>
</gene>
<dbReference type="InterPro" id="IPR052711">
    <property type="entry name" value="Zinc_ADH-like"/>
</dbReference>
<dbReference type="RefSeq" id="WP_016448540.1">
    <property type="nucleotide sequence ID" value="NZ_AP025556.1"/>
</dbReference>
<dbReference type="InterPro" id="IPR013154">
    <property type="entry name" value="ADH-like_N"/>
</dbReference>